<dbReference type="InterPro" id="IPR000086">
    <property type="entry name" value="NUDIX_hydrolase_dom"/>
</dbReference>
<dbReference type="InterPro" id="IPR004385">
    <property type="entry name" value="NDP_pyrophosphatase"/>
</dbReference>
<dbReference type="NCBIfam" id="TIGR00052">
    <property type="entry name" value="nudix-type nucleoside diphosphatase, YffH/AdpP family"/>
    <property type="match status" value="1"/>
</dbReference>
<dbReference type="AlphaFoldDB" id="A0A034W3H9"/>
<comment type="subunit">
    <text evidence="3">Homodimer.</text>
</comment>
<dbReference type="GO" id="GO:0008768">
    <property type="term" value="F:UDP-sugar diphosphatase activity"/>
    <property type="evidence" value="ECO:0007669"/>
    <property type="project" value="UniProtKB-EC"/>
</dbReference>
<evidence type="ECO:0000313" key="16">
    <source>
        <dbReference type="RefSeq" id="XP_049317692.1"/>
    </source>
</evidence>
<evidence type="ECO:0000256" key="9">
    <source>
        <dbReference type="ARBA" id="ARBA00066480"/>
    </source>
</evidence>
<keyword evidence="14" id="KW-1185">Reference proteome</keyword>
<dbReference type="RefSeq" id="XP_011202773.1">
    <property type="nucleotide sequence ID" value="XM_011204471.3"/>
</dbReference>
<keyword evidence="5" id="KW-0378">Hydrolase</keyword>
<keyword evidence="4" id="KW-0963">Cytoplasm</keyword>
<evidence type="ECO:0000256" key="10">
    <source>
        <dbReference type="ARBA" id="ARBA00071467"/>
    </source>
</evidence>
<dbReference type="PROSITE" id="PS51462">
    <property type="entry name" value="NUDIX"/>
    <property type="match status" value="1"/>
</dbReference>
<evidence type="ECO:0000256" key="2">
    <source>
        <dbReference type="ARBA" id="ARBA00004496"/>
    </source>
</evidence>
<organism evidence="13">
    <name type="scientific">Bactrocera dorsalis</name>
    <name type="common">Oriental fruit fly</name>
    <name type="synonym">Dacus dorsalis</name>
    <dbReference type="NCBI Taxonomy" id="27457"/>
    <lineage>
        <taxon>Eukaryota</taxon>
        <taxon>Metazoa</taxon>
        <taxon>Ecdysozoa</taxon>
        <taxon>Arthropoda</taxon>
        <taxon>Hexapoda</taxon>
        <taxon>Insecta</taxon>
        <taxon>Pterygota</taxon>
        <taxon>Neoptera</taxon>
        <taxon>Endopterygota</taxon>
        <taxon>Diptera</taxon>
        <taxon>Brachycera</taxon>
        <taxon>Muscomorpha</taxon>
        <taxon>Tephritoidea</taxon>
        <taxon>Tephritidae</taxon>
        <taxon>Bactrocera</taxon>
        <taxon>Bactrocera</taxon>
    </lineage>
</organism>
<dbReference type="EMBL" id="GAKP01009701">
    <property type="protein sequence ID" value="JAC49251.1"/>
    <property type="molecule type" value="Transcribed_RNA"/>
</dbReference>
<dbReference type="Proteomes" id="UP001652620">
    <property type="component" value="Unplaced"/>
</dbReference>
<dbReference type="KEGG" id="bdr:105225831"/>
<dbReference type="GO" id="GO:0005737">
    <property type="term" value="C:cytoplasm"/>
    <property type="evidence" value="ECO:0007669"/>
    <property type="project" value="UniProtKB-SubCell"/>
</dbReference>
<reference evidence="15" key="2">
    <citation type="submission" date="2025-04" db="UniProtKB">
        <authorList>
            <consortium name="RefSeq"/>
        </authorList>
    </citation>
    <scope>IDENTIFICATION</scope>
    <source>
        <strain evidence="15">Punador</strain>
        <tissue evidence="16">Adult</tissue>
    </source>
</reference>
<reference evidence="13" key="1">
    <citation type="journal article" date="2014" name="BMC Genomics">
        <title>Characterizing the developmental transcriptome of the oriental fruit fly, Bactrocera dorsalis (Diptera: Tephritidae) through comparative genomic analysis with Drosophila melanogaster utilizing modENCODE datasets.</title>
        <authorList>
            <person name="Geib S.M."/>
            <person name="Calla B."/>
            <person name="Hall B."/>
            <person name="Hou S."/>
            <person name="Manoukis N.C."/>
        </authorList>
    </citation>
    <scope>NUCLEOTIDE SEQUENCE</scope>
    <source>
        <strain evidence="13">Punador</strain>
    </source>
</reference>
<dbReference type="FunFam" id="3.90.79.10:FF:000035">
    <property type="entry name" value="Uridine diphosphate glucose pyrophosphatase"/>
    <property type="match status" value="1"/>
</dbReference>
<dbReference type="InterPro" id="IPR015797">
    <property type="entry name" value="NUDIX_hydrolase-like_dom_sf"/>
</dbReference>
<gene>
    <name evidence="13" type="primary">NUD14</name>
    <name evidence="15 16" type="synonym">LOC105225831</name>
</gene>
<dbReference type="CDD" id="cd18887">
    <property type="entry name" value="NUDIX_UGPPase_Nudt14"/>
    <property type="match status" value="1"/>
</dbReference>
<evidence type="ECO:0000256" key="5">
    <source>
        <dbReference type="ARBA" id="ARBA00022801"/>
    </source>
</evidence>
<dbReference type="PANTHER" id="PTHR11839:SF15">
    <property type="entry name" value="URIDINE DIPHOSPHATE GLUCOSE PYROPHOSPHATASE NUDT14"/>
    <property type="match status" value="1"/>
</dbReference>
<dbReference type="EMBL" id="GAKP01009702">
    <property type="protein sequence ID" value="JAC49250.1"/>
    <property type="molecule type" value="Transcribed_RNA"/>
</dbReference>
<comment type="subcellular location">
    <subcellularLocation>
        <location evidence="2">Cytoplasm</location>
    </subcellularLocation>
</comment>
<proteinExistence type="predicted"/>
<comment type="catalytic activity">
    <reaction evidence="7">
        <text>UDP-sugar + H2O = UMP + alpha-D-aldose 1-phosphate.</text>
        <dbReference type="EC" id="3.6.1.45"/>
    </reaction>
</comment>
<evidence type="ECO:0000256" key="11">
    <source>
        <dbReference type="ARBA" id="ARBA00080475"/>
    </source>
</evidence>
<evidence type="ECO:0000256" key="7">
    <source>
        <dbReference type="ARBA" id="ARBA00051086"/>
    </source>
</evidence>
<accession>A0A034W3H9</accession>
<evidence type="ECO:0000259" key="12">
    <source>
        <dbReference type="PROSITE" id="PS51462"/>
    </source>
</evidence>
<dbReference type="RefSeq" id="XP_049317692.1">
    <property type="nucleotide sequence ID" value="XM_049461735.1"/>
</dbReference>
<dbReference type="GO" id="GO:0046872">
    <property type="term" value="F:metal ion binding"/>
    <property type="evidence" value="ECO:0007669"/>
    <property type="project" value="InterPro"/>
</dbReference>
<dbReference type="GO" id="GO:0006753">
    <property type="term" value="P:nucleoside phosphate metabolic process"/>
    <property type="evidence" value="ECO:0007669"/>
    <property type="project" value="TreeGrafter"/>
</dbReference>
<keyword evidence="6" id="KW-0460">Magnesium</keyword>
<dbReference type="EMBL" id="GAKP01009700">
    <property type="protein sequence ID" value="JAC49252.1"/>
    <property type="molecule type" value="Transcribed_RNA"/>
</dbReference>
<sequence>MENITKMWMGPLPADSPYVKPFRLYYVQNGVEKNWDLLKVHDSVAVILFNTTRRVLIFVRQFRPAVFHSVVTSSGSDFGEVDLQKFPPKIGVTLELCAGIVDKNKSWSEIAREEVLEECGYDVAVERIEEVMTYRSGVGSSGALQVLYYCEVTDDDRATKGGGVDDEMIDVVEYTIEESRELMKQGSKINSPPSCLLGISWFLMNKAPKLVCPSKY</sequence>
<evidence type="ECO:0000256" key="1">
    <source>
        <dbReference type="ARBA" id="ARBA00001946"/>
    </source>
</evidence>
<dbReference type="GeneID" id="105225831"/>
<dbReference type="OrthoDB" id="10249920at2759"/>
<dbReference type="EC" id="3.6.1.45" evidence="9"/>
<dbReference type="PANTHER" id="PTHR11839">
    <property type="entry name" value="UDP/ADP-SUGAR PYROPHOSPHATASE"/>
    <property type="match status" value="1"/>
</dbReference>
<dbReference type="Gene3D" id="3.90.79.10">
    <property type="entry name" value="Nucleoside Triphosphate Pyrophosphohydrolase"/>
    <property type="match status" value="1"/>
</dbReference>
<evidence type="ECO:0000256" key="3">
    <source>
        <dbReference type="ARBA" id="ARBA00011738"/>
    </source>
</evidence>
<dbReference type="SUPFAM" id="SSF55811">
    <property type="entry name" value="Nudix"/>
    <property type="match status" value="1"/>
</dbReference>
<dbReference type="GO" id="GO:0019693">
    <property type="term" value="P:ribose phosphate metabolic process"/>
    <property type="evidence" value="ECO:0007669"/>
    <property type="project" value="TreeGrafter"/>
</dbReference>
<evidence type="ECO:0000256" key="4">
    <source>
        <dbReference type="ARBA" id="ARBA00022490"/>
    </source>
</evidence>
<protein>
    <recommendedName>
        <fullName evidence="10">Uridine diphosphate glucose pyrophosphatase NUDT14</fullName>
        <ecNumber evidence="9">3.6.1.45</ecNumber>
    </recommendedName>
    <alternativeName>
        <fullName evidence="11">Nucleoside diphosphate-linked moiety X motif 14</fullName>
    </alternativeName>
</protein>
<dbReference type="OMA" id="CLLYHKQ"/>
<comment type="cofactor">
    <cofactor evidence="1">
        <name>Mg(2+)</name>
        <dbReference type="ChEBI" id="CHEBI:18420"/>
    </cofactor>
</comment>
<evidence type="ECO:0000256" key="8">
    <source>
        <dbReference type="ARBA" id="ARBA00054674"/>
    </source>
</evidence>
<feature type="domain" description="Nudix hydrolase" evidence="12">
    <location>
        <begin position="39"/>
        <end position="197"/>
    </location>
</feature>
<dbReference type="EMBL" id="GAKP01009703">
    <property type="protein sequence ID" value="JAC49249.1"/>
    <property type="molecule type" value="Transcribed_RNA"/>
</dbReference>
<evidence type="ECO:0000313" key="15">
    <source>
        <dbReference type="RefSeq" id="XP_011202773.1"/>
    </source>
</evidence>
<evidence type="ECO:0000313" key="14">
    <source>
        <dbReference type="Proteomes" id="UP001652620"/>
    </source>
</evidence>
<evidence type="ECO:0000313" key="13">
    <source>
        <dbReference type="EMBL" id="JAC49249.1"/>
    </source>
</evidence>
<name>A0A034W3H9_BACDO</name>
<evidence type="ECO:0000256" key="6">
    <source>
        <dbReference type="ARBA" id="ARBA00022842"/>
    </source>
</evidence>
<comment type="function">
    <text evidence="8">Hydrolyzes UDP-glucose to glucose 1-phosphate and UMP and ADP-ribose to ribose 5-phosphate and AMP. The physiological substrate is probably UDP-glucose. Poor activity on other substrates such as ADP-glucose, CDP-glucose, GDP-glucose and GDP-mannose.</text>
</comment>